<evidence type="ECO:0000256" key="2">
    <source>
        <dbReference type="SAM" id="SignalP"/>
    </source>
</evidence>
<evidence type="ECO:0000259" key="3">
    <source>
        <dbReference type="Pfam" id="PF00135"/>
    </source>
</evidence>
<dbReference type="InterPro" id="IPR050309">
    <property type="entry name" value="Type-B_Carboxylest/Lipase"/>
</dbReference>
<proteinExistence type="predicted"/>
<reference evidence="4" key="1">
    <citation type="submission" date="2025-05" db="UniProtKB">
        <authorList>
            <consortium name="EnsemblMetazoa"/>
        </authorList>
    </citation>
    <scope>IDENTIFICATION</scope>
</reference>
<dbReference type="GeneID" id="126889284"/>
<feature type="signal peptide" evidence="2">
    <location>
        <begin position="1"/>
        <end position="27"/>
    </location>
</feature>
<evidence type="ECO:0000313" key="5">
    <source>
        <dbReference type="Proteomes" id="UP001652700"/>
    </source>
</evidence>
<dbReference type="InterPro" id="IPR029058">
    <property type="entry name" value="AB_hydrolase_fold"/>
</dbReference>
<feature type="domain" description="Carboxylesterase type B" evidence="3">
    <location>
        <begin position="38"/>
        <end position="546"/>
    </location>
</feature>
<dbReference type="EnsemblMetazoa" id="XM_050657409.1">
    <property type="protein sequence ID" value="XP_050513366.1"/>
    <property type="gene ID" value="LOC126889284"/>
</dbReference>
<dbReference type="InterPro" id="IPR002018">
    <property type="entry name" value="CarbesteraseB"/>
</dbReference>
<keyword evidence="2" id="KW-0732">Signal</keyword>
<name>A0ABM5KT57_DIAVI</name>
<dbReference type="Gene3D" id="3.40.50.1820">
    <property type="entry name" value="alpha/beta hydrolase"/>
    <property type="match status" value="1"/>
</dbReference>
<evidence type="ECO:0000256" key="1">
    <source>
        <dbReference type="ARBA" id="ARBA00023180"/>
    </source>
</evidence>
<dbReference type="Pfam" id="PF00135">
    <property type="entry name" value="COesterase"/>
    <property type="match status" value="1"/>
</dbReference>
<evidence type="ECO:0000313" key="4">
    <source>
        <dbReference type="EnsemblMetazoa" id="XP_050513366.1"/>
    </source>
</evidence>
<keyword evidence="1" id="KW-0325">Glycoprotein</keyword>
<sequence>MMKIKLLIYCLLVAFTVLSVNFCGVLTDSTNELIVNLVTPKGQILGHALQSYNGNNYYAFQEIPYAAPPVGDLRYQLPQRHPGWTGVLNCTNNTKVCPQPQSTYLEQDEDCLFANVYTPVKPGSNIFLPVYVWIHGGGYAVWDGGFQRYNPSYLIDHNMVIVTFNYRLGALGFLATDDCVIPGNLGLKDQNFLLKWVSENIHLFGGDSSKVTIGGESVGSSSVANHILSKMSTGLFRGGIQESGSAINYYNFVPSPSVYAYKLAQVLDNSIKPKTTNTTELLDFLKKAKVSDIIAAEVQFPAVATGGMLLSDLIWAPTLENNCTAEPFLSKPMHEAFINGDFNRVPLLIGFCSEEMLYFSPASITTIAFKIPTWEVFNELAGNLDQNIEHIAHDELNVVNSKRSEVSEQIRRLYTNSSFANDSYAYIKISSDLYFIHGIVRQAEIASQFIPVYMYEFDYTADNTFPFPGTQHTEELRYMWGNVEDLPFNNTFQPIMKERMCRLWSNFITYQNPTPSKCDPKLLNLQWPTVKPTSTNYVSINKKFRTYSNPRRYNHIRSILLKYLQNPRMVY</sequence>
<protein>
    <recommendedName>
        <fullName evidence="3">Carboxylesterase type B domain-containing protein</fullName>
    </recommendedName>
</protein>
<keyword evidence="5" id="KW-1185">Reference proteome</keyword>
<dbReference type="PANTHER" id="PTHR11559">
    <property type="entry name" value="CARBOXYLESTERASE"/>
    <property type="match status" value="1"/>
</dbReference>
<organism evidence="4 5">
    <name type="scientific">Diabrotica virgifera virgifera</name>
    <name type="common">western corn rootworm</name>
    <dbReference type="NCBI Taxonomy" id="50390"/>
    <lineage>
        <taxon>Eukaryota</taxon>
        <taxon>Metazoa</taxon>
        <taxon>Ecdysozoa</taxon>
        <taxon>Arthropoda</taxon>
        <taxon>Hexapoda</taxon>
        <taxon>Insecta</taxon>
        <taxon>Pterygota</taxon>
        <taxon>Neoptera</taxon>
        <taxon>Endopterygota</taxon>
        <taxon>Coleoptera</taxon>
        <taxon>Polyphaga</taxon>
        <taxon>Cucujiformia</taxon>
        <taxon>Chrysomeloidea</taxon>
        <taxon>Chrysomelidae</taxon>
        <taxon>Galerucinae</taxon>
        <taxon>Diabroticina</taxon>
        <taxon>Diabroticites</taxon>
        <taxon>Diabrotica</taxon>
    </lineage>
</organism>
<dbReference type="Proteomes" id="UP001652700">
    <property type="component" value="Unplaced"/>
</dbReference>
<dbReference type="SUPFAM" id="SSF53474">
    <property type="entry name" value="alpha/beta-Hydrolases"/>
    <property type="match status" value="1"/>
</dbReference>
<accession>A0ABM5KT57</accession>
<dbReference type="RefSeq" id="XP_050513366.1">
    <property type="nucleotide sequence ID" value="XM_050657409.1"/>
</dbReference>
<feature type="chain" id="PRO_5045901881" description="Carboxylesterase type B domain-containing protein" evidence="2">
    <location>
        <begin position="28"/>
        <end position="571"/>
    </location>
</feature>